<dbReference type="GO" id="GO:0016740">
    <property type="term" value="F:transferase activity"/>
    <property type="evidence" value="ECO:0007669"/>
    <property type="project" value="UniProtKB-KW"/>
</dbReference>
<name>A0A1Q2SM93_9GAMM</name>
<evidence type="ECO:0000313" key="3">
    <source>
        <dbReference type="EMBL" id="BAW80254.1"/>
    </source>
</evidence>
<reference evidence="3 4" key="1">
    <citation type="journal article" date="2017" name="ISME J.">
        <title>An acid-tolerant ammonia-oxidizing ?-proteobacterium from soil.</title>
        <authorList>
            <person name="Hayatsu M."/>
            <person name="Tago K."/>
            <person name="Uchiyama I."/>
            <person name="Toyoda A."/>
            <person name="Wang Y."/>
            <person name="Shimomura Y."/>
            <person name="Okubo T."/>
            <person name="Kurisu F."/>
            <person name="Hirono Y."/>
            <person name="Nonaka K."/>
            <person name="Akiyama H."/>
            <person name="Itoh T."/>
            <person name="Takami H."/>
        </authorList>
    </citation>
    <scope>NUCLEOTIDE SEQUENCE [LARGE SCALE GENOMIC DNA]</scope>
    <source>
        <strain evidence="3 4">TAO100</strain>
    </source>
</reference>
<dbReference type="Proteomes" id="UP000243679">
    <property type="component" value="Chromosome"/>
</dbReference>
<keyword evidence="3" id="KW-0808">Transferase</keyword>
<dbReference type="AlphaFoldDB" id="A0A1Q2SM93"/>
<proteinExistence type="predicted"/>
<feature type="domain" description="Rhodanese" evidence="2">
    <location>
        <begin position="13"/>
        <end position="121"/>
    </location>
</feature>
<dbReference type="CDD" id="cd01448">
    <property type="entry name" value="TST_Repeat_1"/>
    <property type="match status" value="1"/>
</dbReference>
<protein>
    <submittedName>
        <fullName evidence="3">Thiosulfate sulfurtransferase</fullName>
    </submittedName>
</protein>
<dbReference type="RefSeq" id="WP_096526819.1">
    <property type="nucleotide sequence ID" value="NZ_AP014836.1"/>
</dbReference>
<dbReference type="SMART" id="SM00450">
    <property type="entry name" value="RHOD"/>
    <property type="match status" value="2"/>
</dbReference>
<evidence type="ECO:0000313" key="4">
    <source>
        <dbReference type="Proteomes" id="UP000243679"/>
    </source>
</evidence>
<dbReference type="Pfam" id="PF00581">
    <property type="entry name" value="Rhodanese"/>
    <property type="match status" value="2"/>
</dbReference>
<accession>A0A1Q2SM93</accession>
<sequence>MLLQPNELKQQLDDPNLLVVDLSNKESYLSGHIPKAVHLDYMDIVAARPPVMGLLPDAHNLSLTLSHIGFTPERHVVAYDNESNARASRFLWTLEELGHERSSLLDGGLKSWLEEEHLVSQGSEETKVPSDFHGHYQGNKAADREYILARLFDPNVVILDVRSSAEYHGKDVRAKRGGHILGAVNFEWIQAIDQEHGFRFKPESELRLSLESLGITPEKEVICYCQTHQRSAHTFMVLKYLDYPHIKGYPGAWSEWGNDPDTPIEV</sequence>
<gene>
    <name evidence="3" type="ORF">TAO_0884</name>
</gene>
<dbReference type="KEGG" id="ntt:TAO_0884"/>
<keyword evidence="4" id="KW-1185">Reference proteome</keyword>
<keyword evidence="1" id="KW-0677">Repeat</keyword>
<dbReference type="PANTHER" id="PTHR43855">
    <property type="entry name" value="THIOSULFATE SULFURTRANSFERASE"/>
    <property type="match status" value="1"/>
</dbReference>
<dbReference type="SUPFAM" id="SSF52821">
    <property type="entry name" value="Rhodanese/Cell cycle control phosphatase"/>
    <property type="match status" value="2"/>
</dbReference>
<dbReference type="PANTHER" id="PTHR43855:SF1">
    <property type="entry name" value="THIOSULFATE SULFURTRANSFERASE"/>
    <property type="match status" value="1"/>
</dbReference>
<dbReference type="Gene3D" id="3.40.250.10">
    <property type="entry name" value="Rhodanese-like domain"/>
    <property type="match status" value="2"/>
</dbReference>
<dbReference type="InterPro" id="IPR001763">
    <property type="entry name" value="Rhodanese-like_dom"/>
</dbReference>
<feature type="domain" description="Rhodanese" evidence="2">
    <location>
        <begin position="152"/>
        <end position="265"/>
    </location>
</feature>
<organism evidence="3 4">
    <name type="scientific">Candidatus Nitrosoglobus terrae</name>
    <dbReference type="NCBI Taxonomy" id="1630141"/>
    <lineage>
        <taxon>Bacteria</taxon>
        <taxon>Pseudomonadati</taxon>
        <taxon>Pseudomonadota</taxon>
        <taxon>Gammaproteobacteria</taxon>
        <taxon>Chromatiales</taxon>
        <taxon>Chromatiaceae</taxon>
        <taxon>Candidatus Nitrosoglobus</taxon>
    </lineage>
</organism>
<dbReference type="PROSITE" id="PS50206">
    <property type="entry name" value="RHODANESE_3"/>
    <property type="match status" value="2"/>
</dbReference>
<dbReference type="OrthoDB" id="9781034at2"/>
<dbReference type="InterPro" id="IPR051126">
    <property type="entry name" value="Thiosulfate_sulfurtransferase"/>
</dbReference>
<dbReference type="InterPro" id="IPR036873">
    <property type="entry name" value="Rhodanese-like_dom_sf"/>
</dbReference>
<dbReference type="EMBL" id="AP014836">
    <property type="protein sequence ID" value="BAW80254.1"/>
    <property type="molecule type" value="Genomic_DNA"/>
</dbReference>
<evidence type="ECO:0000256" key="1">
    <source>
        <dbReference type="ARBA" id="ARBA00022737"/>
    </source>
</evidence>
<evidence type="ECO:0000259" key="2">
    <source>
        <dbReference type="PROSITE" id="PS50206"/>
    </source>
</evidence>
<dbReference type="CDD" id="cd01449">
    <property type="entry name" value="TST_Repeat_2"/>
    <property type="match status" value="1"/>
</dbReference>